<dbReference type="PANTHER" id="PTHR10534:SF2">
    <property type="entry name" value="PYRIDOXAL KINASE"/>
    <property type="match status" value="1"/>
</dbReference>
<evidence type="ECO:0000256" key="4">
    <source>
        <dbReference type="ARBA" id="ARBA00008805"/>
    </source>
</evidence>
<proteinExistence type="inferred from homology"/>
<gene>
    <name evidence="16" type="ORF">AMK59_6771</name>
</gene>
<dbReference type="Proteomes" id="UP000051574">
    <property type="component" value="Unassembled WGS sequence"/>
</dbReference>
<dbReference type="AlphaFoldDB" id="A0A0T6AUG2"/>
<evidence type="ECO:0000256" key="5">
    <source>
        <dbReference type="ARBA" id="ARBA00012104"/>
    </source>
</evidence>
<evidence type="ECO:0000256" key="7">
    <source>
        <dbReference type="ARBA" id="ARBA00022679"/>
    </source>
</evidence>
<comment type="catalytic activity">
    <reaction evidence="12">
        <text>pyridoxamine + ATP = pyridoxamine 5'-phosphate + ADP + H(+)</text>
        <dbReference type="Rhea" id="RHEA:25104"/>
        <dbReference type="ChEBI" id="CHEBI:15378"/>
        <dbReference type="ChEBI" id="CHEBI:30616"/>
        <dbReference type="ChEBI" id="CHEBI:57761"/>
        <dbReference type="ChEBI" id="CHEBI:58451"/>
        <dbReference type="ChEBI" id="CHEBI:456216"/>
        <dbReference type="EC" id="2.7.1.35"/>
    </reaction>
    <physiologicalReaction direction="left-to-right" evidence="12">
        <dbReference type="Rhea" id="RHEA:25105"/>
    </physiologicalReaction>
</comment>
<dbReference type="EC" id="2.7.1.35" evidence="5"/>
<dbReference type="GO" id="GO:0005829">
    <property type="term" value="C:cytosol"/>
    <property type="evidence" value="ECO:0007669"/>
    <property type="project" value="TreeGrafter"/>
</dbReference>
<dbReference type="CDD" id="cd01173">
    <property type="entry name" value="pyridoxal_pyridoxamine_kinase"/>
    <property type="match status" value="1"/>
</dbReference>
<accession>A0A0T6AUG2</accession>
<evidence type="ECO:0000256" key="3">
    <source>
        <dbReference type="ARBA" id="ARBA00005210"/>
    </source>
</evidence>
<feature type="domain" description="Pyridoxamine kinase/Phosphomethylpyrimidine kinase" evidence="15">
    <location>
        <begin position="95"/>
        <end position="262"/>
    </location>
</feature>
<comment type="pathway">
    <text evidence="2">Cofactor metabolism; pyridoxal 5'-phosphate salvage; pyridoxine 5'-phosphate from pyridoxine: step 1/1.</text>
</comment>
<sequence length="304" mass="33170">MEMSPRVCSIQSHVVYGYVGNKSATFPLQLLGFEVDAINSVQLSNHTGYPVVKGQVLTDKDFDDLVEGLLGNDLDIYTHLLTGYVGNLTFLDRIASFVKHVKEKNPNLIFVCDPVMGDNGHLYVPAELLPTYSKVLAPLADILTPNQYEIELLTGCTIKTIEDAWAACDLLHDRGCKTVVLSSTDLGDSGHLLALASSRAGDGVKLTIDIPKLGASFTGSGDLFTSLLLAWSYKSNNNIKSAMEKTIATMQKVLQRTEQYAKAKGVCPKNLELQLIQSKRDIEEPYVAIRAKTGVCGCKENKAK</sequence>
<comment type="caution">
    <text evidence="16">The sequence shown here is derived from an EMBL/GenBank/DDBJ whole genome shotgun (WGS) entry which is preliminary data.</text>
</comment>
<comment type="catalytic activity">
    <reaction evidence="14">
        <text>pyridoxine + ATP = pyridoxine 5'-phosphate + ADP + H(+)</text>
        <dbReference type="Rhea" id="RHEA:25108"/>
        <dbReference type="ChEBI" id="CHEBI:15378"/>
        <dbReference type="ChEBI" id="CHEBI:16709"/>
        <dbReference type="ChEBI" id="CHEBI:30616"/>
        <dbReference type="ChEBI" id="CHEBI:58589"/>
        <dbReference type="ChEBI" id="CHEBI:456216"/>
        <dbReference type="EC" id="2.7.1.35"/>
    </reaction>
    <physiologicalReaction direction="left-to-right" evidence="14">
        <dbReference type="Rhea" id="RHEA:25109"/>
    </physiologicalReaction>
</comment>
<name>A0A0T6AUG2_9SCAR</name>
<protein>
    <recommendedName>
        <fullName evidence="6">Pyridoxal kinase</fullName>
        <ecNumber evidence="5">2.7.1.35</ecNumber>
    </recommendedName>
    <alternativeName>
        <fullName evidence="11">Pyridoxine kinase</fullName>
    </alternativeName>
</protein>
<keyword evidence="10" id="KW-0067">ATP-binding</keyword>
<dbReference type="SUPFAM" id="SSF53613">
    <property type="entry name" value="Ribokinase-like"/>
    <property type="match status" value="1"/>
</dbReference>
<organism evidence="16 17">
    <name type="scientific">Oryctes borbonicus</name>
    <dbReference type="NCBI Taxonomy" id="1629725"/>
    <lineage>
        <taxon>Eukaryota</taxon>
        <taxon>Metazoa</taxon>
        <taxon>Ecdysozoa</taxon>
        <taxon>Arthropoda</taxon>
        <taxon>Hexapoda</taxon>
        <taxon>Insecta</taxon>
        <taxon>Pterygota</taxon>
        <taxon>Neoptera</taxon>
        <taxon>Endopterygota</taxon>
        <taxon>Coleoptera</taxon>
        <taxon>Polyphaga</taxon>
        <taxon>Scarabaeiformia</taxon>
        <taxon>Scarabaeidae</taxon>
        <taxon>Dynastinae</taxon>
        <taxon>Oryctes</taxon>
    </lineage>
</organism>
<dbReference type="EMBL" id="LJIG01022827">
    <property type="protein sequence ID" value="KRT78517.1"/>
    <property type="molecule type" value="Genomic_DNA"/>
</dbReference>
<dbReference type="UniPathway" id="UPA01068">
    <property type="reaction ID" value="UER00298"/>
</dbReference>
<dbReference type="Gene3D" id="3.40.1190.20">
    <property type="match status" value="1"/>
</dbReference>
<evidence type="ECO:0000313" key="17">
    <source>
        <dbReference type="Proteomes" id="UP000051574"/>
    </source>
</evidence>
<dbReference type="GO" id="GO:0008478">
    <property type="term" value="F:pyridoxal kinase activity"/>
    <property type="evidence" value="ECO:0007669"/>
    <property type="project" value="UniProtKB-EC"/>
</dbReference>
<evidence type="ECO:0000256" key="14">
    <source>
        <dbReference type="ARBA" id="ARBA00048524"/>
    </source>
</evidence>
<dbReference type="NCBIfam" id="TIGR00687">
    <property type="entry name" value="pyridox_kin"/>
    <property type="match status" value="1"/>
</dbReference>
<evidence type="ECO:0000256" key="12">
    <source>
        <dbReference type="ARBA" id="ARBA00047310"/>
    </source>
</evidence>
<evidence type="ECO:0000256" key="8">
    <source>
        <dbReference type="ARBA" id="ARBA00022741"/>
    </source>
</evidence>
<evidence type="ECO:0000256" key="1">
    <source>
        <dbReference type="ARBA" id="ARBA00004750"/>
    </source>
</evidence>
<evidence type="ECO:0000256" key="2">
    <source>
        <dbReference type="ARBA" id="ARBA00004835"/>
    </source>
</evidence>
<evidence type="ECO:0000259" key="15">
    <source>
        <dbReference type="Pfam" id="PF08543"/>
    </source>
</evidence>
<dbReference type="InterPro" id="IPR029056">
    <property type="entry name" value="Ribokinase-like"/>
</dbReference>
<keyword evidence="8" id="KW-0547">Nucleotide-binding</keyword>
<keyword evidence="17" id="KW-1185">Reference proteome</keyword>
<evidence type="ECO:0000256" key="9">
    <source>
        <dbReference type="ARBA" id="ARBA00022777"/>
    </source>
</evidence>
<keyword evidence="9" id="KW-0418">Kinase</keyword>
<comment type="pathway">
    <text evidence="1">Cofactor metabolism; pyridoxal 5'-phosphate salvage; pyridoxamine 5'-phosphate from pyridoxamine: step 1/1.</text>
</comment>
<dbReference type="OrthoDB" id="2104723at2759"/>
<dbReference type="InterPro" id="IPR013749">
    <property type="entry name" value="PM/HMP-P_kinase-1"/>
</dbReference>
<dbReference type="InterPro" id="IPR004625">
    <property type="entry name" value="PyrdxlKinase"/>
</dbReference>
<comment type="pathway">
    <text evidence="3">Cofactor metabolism; pyridoxal 5'-phosphate salvage; pyridoxal 5'-phosphate from pyridoxal: step 1/1.</text>
</comment>
<evidence type="ECO:0000256" key="13">
    <source>
        <dbReference type="ARBA" id="ARBA00047377"/>
    </source>
</evidence>
<comment type="catalytic activity">
    <reaction evidence="13">
        <text>pyridoxal + ATP = pyridoxal 5'-phosphate + ADP + H(+)</text>
        <dbReference type="Rhea" id="RHEA:10224"/>
        <dbReference type="ChEBI" id="CHEBI:15378"/>
        <dbReference type="ChEBI" id="CHEBI:17310"/>
        <dbReference type="ChEBI" id="CHEBI:30616"/>
        <dbReference type="ChEBI" id="CHEBI:456216"/>
        <dbReference type="ChEBI" id="CHEBI:597326"/>
        <dbReference type="EC" id="2.7.1.35"/>
    </reaction>
    <physiologicalReaction direction="left-to-right" evidence="13">
        <dbReference type="Rhea" id="RHEA:10225"/>
    </physiologicalReaction>
</comment>
<dbReference type="PANTHER" id="PTHR10534">
    <property type="entry name" value="PYRIDOXAL KINASE"/>
    <property type="match status" value="1"/>
</dbReference>
<evidence type="ECO:0000256" key="10">
    <source>
        <dbReference type="ARBA" id="ARBA00022840"/>
    </source>
</evidence>
<evidence type="ECO:0000256" key="6">
    <source>
        <dbReference type="ARBA" id="ARBA00018134"/>
    </source>
</evidence>
<reference evidence="16 17" key="1">
    <citation type="submission" date="2015-09" db="EMBL/GenBank/DDBJ databases">
        <title>Draft genome of the scarab beetle Oryctes borbonicus.</title>
        <authorList>
            <person name="Meyer J.M."/>
            <person name="Markov G.V."/>
            <person name="Baskaran P."/>
            <person name="Herrmann M."/>
            <person name="Sommer R.J."/>
            <person name="Roedelsperger C."/>
        </authorList>
    </citation>
    <scope>NUCLEOTIDE SEQUENCE [LARGE SCALE GENOMIC DNA]</scope>
    <source>
        <strain evidence="16">OB123</strain>
        <tissue evidence="16">Whole animal</tissue>
    </source>
</reference>
<dbReference type="Pfam" id="PF08543">
    <property type="entry name" value="Phos_pyr_kin"/>
    <property type="match status" value="1"/>
</dbReference>
<dbReference type="GO" id="GO:0009443">
    <property type="term" value="P:pyridoxal 5'-phosphate salvage"/>
    <property type="evidence" value="ECO:0007669"/>
    <property type="project" value="InterPro"/>
</dbReference>
<evidence type="ECO:0000313" key="16">
    <source>
        <dbReference type="EMBL" id="KRT78517.1"/>
    </source>
</evidence>
<comment type="similarity">
    <text evidence="4">Belongs to the pyridoxine kinase family.</text>
</comment>
<dbReference type="GO" id="GO:0005524">
    <property type="term" value="F:ATP binding"/>
    <property type="evidence" value="ECO:0007669"/>
    <property type="project" value="UniProtKB-KW"/>
</dbReference>
<evidence type="ECO:0000256" key="11">
    <source>
        <dbReference type="ARBA" id="ARBA00032808"/>
    </source>
</evidence>
<keyword evidence="7" id="KW-0808">Transferase</keyword>